<sequence>MQFPRLQQLLHLRRERGDFQVGGGRTLQFRAARRLLGGGLPPHSQSQTAREHTDSELTSCHGAKRPGWHSRPNGTGNETAQAQRQLQWPKATTAHEVHHHFDRLHPPPSRASRSRPQTARAADSNDERRRRKERFPQFRRVPARSSTGILARLCEPAAGGVPCGRGSESTSESALRSRGPRRMYWEQRIHYAAISDVGLRRQNNQDAVLARLAPDRESWLVRGHLFVVADGMGGHAVGELASKMAVDAVSHTFDKLREQHPVSALKTAIETANRQIHERGCLNRDFLRMGTTCTALVLGPYGAVIGHVGDSRAYRVRNNQIDQLTRDHSLVWELIDQRKIHPRDADRLLPRNVITRSLGPEPEVQVDMEGPSVVQPGDIFVLCSDGLSGLVSDAELGAIVTVLPPQEACRLLVNLANLRGGPDNISVIVVRAGEVPEHAQAAELPAFDSSGPGWGAFVMFCSLAVGALVGLGLIFLTDHDLVGYVILGLVAAIAGWWISRLRGNAPVETVYDPTSQSTIIWRPYRTASARLTPQFLHQLARLEAELHQAAVDERWPVDLALRDEIFRKSQTALQHKQYAQALALVAQSLDLLMVGVQWQRKQMQQREGRTVNGNPATPSSPSNSGAPSSTPKP</sequence>
<dbReference type="InterPro" id="IPR036457">
    <property type="entry name" value="PPM-type-like_dom_sf"/>
</dbReference>
<dbReference type="SMART" id="SM00332">
    <property type="entry name" value="PP2Cc"/>
    <property type="match status" value="1"/>
</dbReference>
<dbReference type="SUPFAM" id="SSF81606">
    <property type="entry name" value="PP2C-like"/>
    <property type="match status" value="1"/>
</dbReference>
<dbReference type="PROSITE" id="PS51746">
    <property type="entry name" value="PPM_2"/>
    <property type="match status" value="1"/>
</dbReference>
<dbReference type="InterPro" id="IPR001932">
    <property type="entry name" value="PPM-type_phosphatase-like_dom"/>
</dbReference>
<dbReference type="SMART" id="SM00331">
    <property type="entry name" value="PP2C_SIG"/>
    <property type="match status" value="1"/>
</dbReference>
<dbReference type="Gene3D" id="3.60.40.10">
    <property type="entry name" value="PPM-type phosphatase domain"/>
    <property type="match status" value="1"/>
</dbReference>
<feature type="compositionally biased region" description="Polar residues" evidence="1">
    <location>
        <begin position="72"/>
        <end position="86"/>
    </location>
</feature>
<dbReference type="InterPro" id="IPR015655">
    <property type="entry name" value="PP2C"/>
</dbReference>
<organism evidence="4">
    <name type="scientific">Schlesneria paludicola</name>
    <dbReference type="NCBI Taxonomy" id="360056"/>
    <lineage>
        <taxon>Bacteria</taxon>
        <taxon>Pseudomonadati</taxon>
        <taxon>Planctomycetota</taxon>
        <taxon>Planctomycetia</taxon>
        <taxon>Planctomycetales</taxon>
        <taxon>Planctomycetaceae</taxon>
        <taxon>Schlesneria</taxon>
    </lineage>
</organism>
<feature type="transmembrane region" description="Helical" evidence="2">
    <location>
        <begin position="481"/>
        <end position="499"/>
    </location>
</feature>
<dbReference type="Pfam" id="PF13672">
    <property type="entry name" value="PP2C_2"/>
    <property type="match status" value="1"/>
</dbReference>
<comment type="caution">
    <text evidence="4">The sequence shown here is derived from an EMBL/GenBank/DDBJ whole genome shotgun (WGS) entry which is preliminary data.</text>
</comment>
<evidence type="ECO:0000256" key="2">
    <source>
        <dbReference type="SAM" id="Phobius"/>
    </source>
</evidence>
<reference evidence="4" key="1">
    <citation type="journal article" date="2020" name="mSystems">
        <title>Genome- and Community-Level Interaction Insights into Carbon Utilization and Element Cycling Functions of Hydrothermarchaeota in Hydrothermal Sediment.</title>
        <authorList>
            <person name="Zhou Z."/>
            <person name="Liu Y."/>
            <person name="Xu W."/>
            <person name="Pan J."/>
            <person name="Luo Z.H."/>
            <person name="Li M."/>
        </authorList>
    </citation>
    <scope>NUCLEOTIDE SEQUENCE [LARGE SCALE GENOMIC DNA]</scope>
    <source>
        <strain evidence="4">SpSt-508</strain>
    </source>
</reference>
<feature type="region of interest" description="Disordered" evidence="1">
    <location>
        <begin position="36"/>
        <end position="137"/>
    </location>
</feature>
<evidence type="ECO:0000256" key="1">
    <source>
        <dbReference type="SAM" id="MobiDB-lite"/>
    </source>
</evidence>
<name>A0A7C4QNX3_9PLAN</name>
<keyword evidence="2" id="KW-1133">Transmembrane helix</keyword>
<dbReference type="EMBL" id="DSVQ01000012">
    <property type="protein sequence ID" value="HGT39203.1"/>
    <property type="molecule type" value="Genomic_DNA"/>
</dbReference>
<protein>
    <submittedName>
        <fullName evidence="4">Serine/threonine-protein phosphatase</fullName>
    </submittedName>
</protein>
<keyword evidence="2" id="KW-0812">Transmembrane</keyword>
<dbReference type="CDD" id="cd00143">
    <property type="entry name" value="PP2Cc"/>
    <property type="match status" value="1"/>
</dbReference>
<feature type="region of interest" description="Disordered" evidence="1">
    <location>
        <begin position="603"/>
        <end position="633"/>
    </location>
</feature>
<feature type="compositionally biased region" description="Low complexity" evidence="1">
    <location>
        <begin position="613"/>
        <end position="633"/>
    </location>
</feature>
<evidence type="ECO:0000313" key="4">
    <source>
        <dbReference type="EMBL" id="HGT39203.1"/>
    </source>
</evidence>
<keyword evidence="2" id="KW-0472">Membrane</keyword>
<accession>A0A7C4QNX3</accession>
<feature type="transmembrane region" description="Helical" evidence="2">
    <location>
        <begin position="454"/>
        <end position="476"/>
    </location>
</feature>
<dbReference type="PANTHER" id="PTHR47992">
    <property type="entry name" value="PROTEIN PHOSPHATASE"/>
    <property type="match status" value="1"/>
</dbReference>
<gene>
    <name evidence="4" type="ORF">ENS64_08070</name>
</gene>
<dbReference type="GO" id="GO:0004722">
    <property type="term" value="F:protein serine/threonine phosphatase activity"/>
    <property type="evidence" value="ECO:0007669"/>
    <property type="project" value="InterPro"/>
</dbReference>
<proteinExistence type="predicted"/>
<evidence type="ECO:0000259" key="3">
    <source>
        <dbReference type="PROSITE" id="PS51746"/>
    </source>
</evidence>
<feature type="domain" description="PPM-type phosphatase" evidence="3">
    <location>
        <begin position="188"/>
        <end position="432"/>
    </location>
</feature>
<feature type="compositionally biased region" description="Low complexity" evidence="1">
    <location>
        <begin position="110"/>
        <end position="122"/>
    </location>
</feature>
<dbReference type="AlphaFoldDB" id="A0A7C4QNX3"/>